<sequence>MSIRKILTQPRLTQVRSIYLHSGTRVAGLKRDPEQAFTTNTGIKYGISEENLKYIKGFLGDKYGISDELALQVITHKSFGNGIKPFNEKLGVMGSKIMNLFFAKYVTSTKTPTEMTINGLNLDPLGSPMAKELTARLSNGLFAKQNQLNTIMFWKSFNHDLSFESSGELRISAQMIYALVGAVTFTHGKQVAEQFLHEKFLNASPSIEDITARIIEKNSQ</sequence>
<dbReference type="GO" id="GO:0005762">
    <property type="term" value="C:mitochondrial large ribosomal subunit"/>
    <property type="evidence" value="ECO:0007669"/>
    <property type="project" value="InterPro"/>
</dbReference>
<dbReference type="InterPro" id="IPR000999">
    <property type="entry name" value="RNase_III_dom"/>
</dbReference>
<dbReference type="Proteomes" id="UP000095085">
    <property type="component" value="Unassembled WGS sequence"/>
</dbReference>
<dbReference type="GO" id="GO:0003735">
    <property type="term" value="F:structural constituent of ribosome"/>
    <property type="evidence" value="ECO:0007669"/>
    <property type="project" value="InterPro"/>
</dbReference>
<dbReference type="GeneID" id="30995892"/>
<dbReference type="GO" id="GO:0032543">
    <property type="term" value="P:mitochondrial translation"/>
    <property type="evidence" value="ECO:0007669"/>
    <property type="project" value="InterPro"/>
</dbReference>
<accession>A0A1E4RIP5</accession>
<dbReference type="InterPro" id="IPR040030">
    <property type="entry name" value="Ribosomal_mL57"/>
</dbReference>
<dbReference type="OrthoDB" id="2281895at2759"/>
<dbReference type="GO" id="GO:0004525">
    <property type="term" value="F:ribonuclease III activity"/>
    <property type="evidence" value="ECO:0007669"/>
    <property type="project" value="InterPro"/>
</dbReference>
<dbReference type="EMBL" id="KV454541">
    <property type="protein sequence ID" value="ODV67142.1"/>
    <property type="molecule type" value="Genomic_DNA"/>
</dbReference>
<dbReference type="RefSeq" id="XP_020076209.1">
    <property type="nucleotide sequence ID" value="XM_020221343.1"/>
</dbReference>
<evidence type="ECO:0000313" key="3">
    <source>
        <dbReference type="Proteomes" id="UP000095085"/>
    </source>
</evidence>
<dbReference type="SUPFAM" id="SSF69065">
    <property type="entry name" value="RNase III domain-like"/>
    <property type="match status" value="1"/>
</dbReference>
<reference evidence="3" key="1">
    <citation type="submission" date="2016-05" db="EMBL/GenBank/DDBJ databases">
        <title>Comparative genomics of biotechnologically important yeasts.</title>
        <authorList>
            <consortium name="DOE Joint Genome Institute"/>
            <person name="Riley R."/>
            <person name="Haridas S."/>
            <person name="Wolfe K.H."/>
            <person name="Lopes M.R."/>
            <person name="Hittinger C.T."/>
            <person name="Goker M."/>
            <person name="Salamov A."/>
            <person name="Wisecaver J."/>
            <person name="Long T.M."/>
            <person name="Aerts A.L."/>
            <person name="Barry K."/>
            <person name="Choi C."/>
            <person name="Clum A."/>
            <person name="Coughlan A.Y."/>
            <person name="Deshpande S."/>
            <person name="Douglass A.P."/>
            <person name="Hanson S.J."/>
            <person name="Klenk H.-P."/>
            <person name="Labutti K."/>
            <person name="Lapidus A."/>
            <person name="Lindquist E."/>
            <person name="Lipzen A."/>
            <person name="Meier-Kolthoff J.P."/>
            <person name="Ohm R.A."/>
            <person name="Otillar R.P."/>
            <person name="Pangilinan J."/>
            <person name="Peng Y."/>
            <person name="Rokas A."/>
            <person name="Rosa C.A."/>
            <person name="Scheuner C."/>
            <person name="Sibirny A.A."/>
            <person name="Slot J.C."/>
            <person name="Stielow J.B."/>
            <person name="Sun H."/>
            <person name="Kurtzman C.P."/>
            <person name="Blackwell M."/>
            <person name="Grigoriev I.V."/>
            <person name="Jeffries T.W."/>
        </authorList>
    </citation>
    <scope>NUCLEOTIDE SEQUENCE [LARGE SCALE GENOMIC DNA]</scope>
    <source>
        <strain evidence="3">NRRL Y-1933</strain>
    </source>
</reference>
<protein>
    <recommendedName>
        <fullName evidence="1">RNase III domain-containing protein</fullName>
    </recommendedName>
</protein>
<keyword evidence="3" id="KW-1185">Reference proteome</keyword>
<proteinExistence type="predicted"/>
<evidence type="ECO:0000313" key="2">
    <source>
        <dbReference type="EMBL" id="ODV67142.1"/>
    </source>
</evidence>
<dbReference type="InterPro" id="IPR036389">
    <property type="entry name" value="RNase_III_sf"/>
</dbReference>
<gene>
    <name evidence="2" type="ORF">HYPBUDRAFT_153050</name>
</gene>
<dbReference type="Gene3D" id="1.10.1520.10">
    <property type="entry name" value="Ribonuclease III domain"/>
    <property type="match status" value="1"/>
</dbReference>
<evidence type="ECO:0000259" key="1">
    <source>
        <dbReference type="Pfam" id="PF14622"/>
    </source>
</evidence>
<organism evidence="2 3">
    <name type="scientific">Hyphopichia burtonii NRRL Y-1933</name>
    <dbReference type="NCBI Taxonomy" id="984485"/>
    <lineage>
        <taxon>Eukaryota</taxon>
        <taxon>Fungi</taxon>
        <taxon>Dikarya</taxon>
        <taxon>Ascomycota</taxon>
        <taxon>Saccharomycotina</taxon>
        <taxon>Pichiomycetes</taxon>
        <taxon>Debaryomycetaceae</taxon>
        <taxon>Hyphopichia</taxon>
    </lineage>
</organism>
<dbReference type="AlphaFoldDB" id="A0A1E4RIP5"/>
<dbReference type="GO" id="GO:0006396">
    <property type="term" value="P:RNA processing"/>
    <property type="evidence" value="ECO:0007669"/>
    <property type="project" value="InterPro"/>
</dbReference>
<dbReference type="PANTHER" id="PTHR28160:SF1">
    <property type="entry name" value="LARGE RIBOSOMAL SUBUNIT PROTEIN ML57"/>
    <property type="match status" value="1"/>
</dbReference>
<name>A0A1E4RIP5_9ASCO</name>
<dbReference type="PANTHER" id="PTHR28160">
    <property type="entry name" value="54S RIBOSOMAL PROTEIN L15, MITOCHONDRIAL"/>
    <property type="match status" value="1"/>
</dbReference>
<dbReference type="Pfam" id="PF14622">
    <property type="entry name" value="Ribonucleas_3_3"/>
    <property type="match status" value="1"/>
</dbReference>
<feature type="domain" description="RNase III" evidence="1">
    <location>
        <begin position="67"/>
        <end position="202"/>
    </location>
</feature>
<dbReference type="STRING" id="984485.A0A1E4RIP5"/>